<dbReference type="InterPro" id="IPR016035">
    <property type="entry name" value="Acyl_Trfase/lysoPLipase"/>
</dbReference>
<dbReference type="SMART" id="SM00825">
    <property type="entry name" value="PKS_KS"/>
    <property type="match status" value="1"/>
</dbReference>
<dbReference type="InterPro" id="IPR041550">
    <property type="entry name" value="FASI_helical"/>
</dbReference>
<dbReference type="InterPro" id="IPR047224">
    <property type="entry name" value="FAS_alpha_su_C"/>
</dbReference>
<dbReference type="Gene3D" id="3.90.25.70">
    <property type="match status" value="1"/>
</dbReference>
<dbReference type="GO" id="GO:0004312">
    <property type="term" value="F:fatty acid synthase activity"/>
    <property type="evidence" value="ECO:0007669"/>
    <property type="project" value="InterPro"/>
</dbReference>
<dbReference type="CDD" id="cd00828">
    <property type="entry name" value="elong_cond_enzymes"/>
    <property type="match status" value="1"/>
</dbReference>
<dbReference type="EC" id="2.3.1.41" evidence="2"/>
<feature type="compositionally biased region" description="Basic and acidic residues" evidence="9">
    <location>
        <begin position="538"/>
        <end position="552"/>
    </location>
</feature>
<evidence type="ECO:0000256" key="1">
    <source>
        <dbReference type="ARBA" id="ARBA00007485"/>
    </source>
</evidence>
<dbReference type="RefSeq" id="XP_062657633.1">
    <property type="nucleotide sequence ID" value="XM_062808111.1"/>
</dbReference>
<keyword evidence="3 6" id="KW-0596">Phosphopantetheine</keyword>
<evidence type="ECO:0000256" key="3">
    <source>
        <dbReference type="ARBA" id="ARBA00022450"/>
    </source>
</evidence>
<dbReference type="InterPro" id="IPR002347">
    <property type="entry name" value="SDR_fam"/>
</dbReference>
<dbReference type="SUPFAM" id="SSF51735">
    <property type="entry name" value="NAD(P)-binding Rossmann-fold domains"/>
    <property type="match status" value="1"/>
</dbReference>
<gene>
    <name evidence="11" type="ORF">B0H64DRAFT_475641</name>
</gene>
<evidence type="ECO:0000256" key="4">
    <source>
        <dbReference type="ARBA" id="ARBA00022553"/>
    </source>
</evidence>
<dbReference type="EMBL" id="JAUEPN010000005">
    <property type="protein sequence ID" value="KAK3294119.1"/>
    <property type="molecule type" value="Genomic_DNA"/>
</dbReference>
<dbReference type="InterPro" id="IPR016039">
    <property type="entry name" value="Thiolase-like"/>
</dbReference>
<dbReference type="GO" id="GO:0005835">
    <property type="term" value="C:fatty acid synthase complex"/>
    <property type="evidence" value="ECO:0007669"/>
    <property type="project" value="InterPro"/>
</dbReference>
<dbReference type="GO" id="GO:0004316">
    <property type="term" value="F:3-oxoacyl-[acyl-carrier-protein] reductase (NADPH) activity"/>
    <property type="evidence" value="ECO:0007669"/>
    <property type="project" value="InterPro"/>
</dbReference>
<dbReference type="PIRSF" id="PIRSF000454">
    <property type="entry name" value="FAS_yeast_alpha"/>
    <property type="match status" value="1"/>
</dbReference>
<dbReference type="Proteomes" id="UP001278766">
    <property type="component" value="Unassembled WGS sequence"/>
</dbReference>
<dbReference type="InterPro" id="IPR036291">
    <property type="entry name" value="NAD(P)-bd_dom_sf"/>
</dbReference>
<dbReference type="InterPro" id="IPR040899">
    <property type="entry name" value="Fas_alpha_ACP"/>
</dbReference>
<comment type="similarity">
    <text evidence="1 6">Belongs to the thiolase-like superfamily. Fungal fatty acid synthetase subunit alpha family.</text>
</comment>
<dbReference type="GeneID" id="87845059"/>
<feature type="compositionally biased region" description="Low complexity" evidence="9">
    <location>
        <begin position="555"/>
        <end position="575"/>
    </location>
</feature>
<keyword evidence="12" id="KW-1185">Reference proteome</keyword>
<dbReference type="Gene3D" id="3.40.50.720">
    <property type="entry name" value="NAD(P)-binding Rossmann-like Domain"/>
    <property type="match status" value="1"/>
</dbReference>
<evidence type="ECO:0000313" key="11">
    <source>
        <dbReference type="EMBL" id="KAK3294119.1"/>
    </source>
</evidence>
<dbReference type="GO" id="GO:0044550">
    <property type="term" value="P:secondary metabolite biosynthetic process"/>
    <property type="evidence" value="ECO:0007669"/>
    <property type="project" value="UniProtKB-ARBA"/>
</dbReference>
<dbReference type="Pfam" id="PF18325">
    <property type="entry name" value="Fas_alpha_ACP"/>
    <property type="match status" value="1"/>
</dbReference>
<reference evidence="11" key="1">
    <citation type="journal article" date="2023" name="Mol. Phylogenet. Evol.">
        <title>Genome-scale phylogeny and comparative genomics of the fungal order Sordariales.</title>
        <authorList>
            <person name="Hensen N."/>
            <person name="Bonometti L."/>
            <person name="Westerberg I."/>
            <person name="Brannstrom I.O."/>
            <person name="Guillou S."/>
            <person name="Cros-Aarteil S."/>
            <person name="Calhoun S."/>
            <person name="Haridas S."/>
            <person name="Kuo A."/>
            <person name="Mondo S."/>
            <person name="Pangilinan J."/>
            <person name="Riley R."/>
            <person name="LaButti K."/>
            <person name="Andreopoulos B."/>
            <person name="Lipzen A."/>
            <person name="Chen C."/>
            <person name="Yan M."/>
            <person name="Daum C."/>
            <person name="Ng V."/>
            <person name="Clum A."/>
            <person name="Steindorff A."/>
            <person name="Ohm R.A."/>
            <person name="Martin F."/>
            <person name="Silar P."/>
            <person name="Natvig D.O."/>
            <person name="Lalanne C."/>
            <person name="Gautier V."/>
            <person name="Ament-Velasquez S.L."/>
            <person name="Kruys A."/>
            <person name="Hutchinson M.I."/>
            <person name="Powell A.J."/>
            <person name="Barry K."/>
            <person name="Miller A.N."/>
            <person name="Grigoriev I.V."/>
            <person name="Debuchy R."/>
            <person name="Gladieux P."/>
            <person name="Hiltunen Thoren M."/>
            <person name="Johannesson H."/>
        </authorList>
    </citation>
    <scope>NUCLEOTIDE SEQUENCE</scope>
    <source>
        <strain evidence="11">CBS 168.71</strain>
    </source>
</reference>
<feature type="region of interest" description="Disordered" evidence="9">
    <location>
        <begin position="87"/>
        <end position="122"/>
    </location>
</feature>
<dbReference type="PROSITE" id="PS52004">
    <property type="entry name" value="KS3_2"/>
    <property type="match status" value="1"/>
</dbReference>
<evidence type="ECO:0000256" key="5">
    <source>
        <dbReference type="ARBA" id="ARBA00022679"/>
    </source>
</evidence>
<feature type="region of interest" description="Disordered" evidence="9">
    <location>
        <begin position="351"/>
        <end position="373"/>
    </location>
</feature>
<dbReference type="Gene3D" id="3.40.47.10">
    <property type="match status" value="1"/>
</dbReference>
<name>A0AAE0HD71_9PEZI</name>
<dbReference type="SUPFAM" id="SSF53901">
    <property type="entry name" value="Thiolase-like"/>
    <property type="match status" value="2"/>
</dbReference>
<dbReference type="Pfam" id="PF13561">
    <property type="entry name" value="adh_short_C2"/>
    <property type="match status" value="1"/>
</dbReference>
<accession>A0AAE0HD71</accession>
<organism evidence="11 12">
    <name type="scientific">Chaetomium fimeti</name>
    <dbReference type="NCBI Taxonomy" id="1854472"/>
    <lineage>
        <taxon>Eukaryota</taxon>
        <taxon>Fungi</taxon>
        <taxon>Dikarya</taxon>
        <taxon>Ascomycota</taxon>
        <taxon>Pezizomycotina</taxon>
        <taxon>Sordariomycetes</taxon>
        <taxon>Sordariomycetidae</taxon>
        <taxon>Sordariales</taxon>
        <taxon>Chaetomiaceae</taxon>
        <taxon>Chaetomium</taxon>
    </lineage>
</organism>
<dbReference type="InterPro" id="IPR014030">
    <property type="entry name" value="Ketoacyl_synth_N"/>
</dbReference>
<feature type="modified residue" description="O-(pantetheine 4'-phosphoryl)serine" evidence="8">
    <location>
        <position position="182"/>
    </location>
</feature>
<proteinExistence type="inferred from homology"/>
<dbReference type="Pfam" id="PF02801">
    <property type="entry name" value="Ketoacyl-synt_C"/>
    <property type="match status" value="1"/>
</dbReference>
<sequence>MGDALENSDRNSETAYELLLALLEYQLSSPVQWIATQATLHESQPQGQRYIEIGPGDTLRSMLTKTLAQYPDYSHDHVSACLTFGEELEESQETKEAEPAESESNGSKPAPRPPAEHHPVAQPQPCAVAVQPQPPPRKMAEVGDAPPSATEALLAIIASGLRVPKSSVDMTRSVKFLANGRSALQNEIIGNLAAEFGQLPDAVEDKAVIELGMELQRTFSGRLGKYLVAWLPKKVAAKLAPSLTVSKIRAYLRDVFGLREGRQSSFFLTAEFDEIPSRIADDEGSWQVVNRWASAYVKDRGIEQAAGTTDLLDRTAGGETGAPQEAVMTSPQLGKFGRELADLVAKHFASGDGSHAVPQVPEPQQGMDEPTELDTSQLAEELGHDFIRGTQCIFKPEMVYRYQSSWNWAVQDLYVTMSDIISRAQEGDEQEDPHLLPDWVDSACQRLRTRLTDRMRRCAEYLLAKWEGQSPTSPGRDHCVLLLRGVLQKDKVCGVAAAAAGVHSSGFATPNRSTVPRTTITETGDIIYEEVPVAEAHGASRDSEASWDRLESNETASSATSGASGTTRPRLLTRSPRGDAWEVNVELTAQLHEAERRLSIEPELGRYGTTLIIGAGQQSIGFRLAGRLLEAGCRVALCTTRLTLASRKAAAQLFAEAARPGAELVLLPFNQGSVRDVHAMVEYVNNTLGWEIDHLVPFAAVAEPGRTIQDLDSLSELAHRVMLTNTLRLMGSIATSKQRRHVLNHSTQVLVPLSPNHGQFSKDGLYAESKLGLEALANKWATEPWSDQLSISAVRIGWTRGTAIMAGNDVFAEEMEKLGVRTFSAPEMATLLTLVMSPDLAEACTRQPILYDLSGGLQSVANIADIRRSIQNTVSVRRQLRGGESETGNTIGKLGPAAASMERRAGFHNSFPVLPERKEDAFDGGKPQALVLDLDSTVVIVGFAELGSAGSSRTRWELEAYGEFSLEGCIELAWMTGLISYARHRVHEGRDLGPGWIVCETGEPIREMDVKSKFEDRIHEHTGIRILDPGEGNNPDPRLRNMLHEVNAQEDLAPFECPLEAAEALKARHGDAVEVLGGNGVTATARIRHGASFFVPKAMNTAFFVGAQVPTGWDPARYGIPPEVLSQADRPSLYALVCAVEAFLSAGITDVYELYRYVHASEVGNCLGSGAGGGTAIQTFTQQRLLGKDVRSDILSEAFVGTAAAWVNMLLLSASGPIKTGAGACATSLESLDTACDLIASGRAKVCLAGGHDVFTHPMFYEFGEMMAIGNAASEARSGRQPSEMSRPFTSTRGGFALGEGIGMQVVCSAALALEMGLPIYGVVAMTHMAADGLGRSVPAPGCGVLTAARQVNGASGMSSALLDPSLRAQRIRSSLACAERRGEDDEAAVRAEAQRVGCTPAETEARVQSTREGMRLERKAILRALGHSYWVGHPNISPIVGALSVFGLGVDDITFASLHGTGTRLNDVNECATLDLQMRHLGRHAGNPLLTIAQKSVVGHGLGASGAWAVNGALQAMHAGLIPGNRNADDIDKALEPFERLLLSNKNIAVRPEDMKAFSVTSFGFGQKGAQALVVHPRYLYAAISDKQYQVYRAKRMARAPVVSRALDRTLHGQPSFQAKDEVAYVGDEHSYLLNPLARTA</sequence>
<evidence type="ECO:0000256" key="8">
    <source>
        <dbReference type="PIRSR" id="PIRSR000454-4"/>
    </source>
</evidence>
<evidence type="ECO:0000256" key="2">
    <source>
        <dbReference type="ARBA" id="ARBA00013191"/>
    </source>
</evidence>
<dbReference type="GO" id="GO:0042759">
    <property type="term" value="P:long-chain fatty acid biosynthetic process"/>
    <property type="evidence" value="ECO:0007669"/>
    <property type="project" value="UniProtKB-UniRule"/>
</dbReference>
<dbReference type="GO" id="GO:0008897">
    <property type="term" value="F:holo-[acyl-carrier-protein] synthase activity"/>
    <property type="evidence" value="ECO:0007669"/>
    <property type="project" value="InterPro"/>
</dbReference>
<dbReference type="PANTHER" id="PTHR10982">
    <property type="entry name" value="MALONYL COA-ACYL CARRIER PROTEIN TRANSACYLASE"/>
    <property type="match status" value="1"/>
</dbReference>
<dbReference type="InterPro" id="IPR020841">
    <property type="entry name" value="PKS_Beta-ketoAc_synthase_dom"/>
</dbReference>
<dbReference type="Gene3D" id="3.30.70.2490">
    <property type="match status" value="1"/>
</dbReference>
<dbReference type="InterPro" id="IPR014031">
    <property type="entry name" value="Ketoacyl_synth_C"/>
</dbReference>
<evidence type="ECO:0000259" key="10">
    <source>
        <dbReference type="PROSITE" id="PS52004"/>
    </source>
</evidence>
<feature type="region of interest" description="Disordered" evidence="9">
    <location>
        <begin position="535"/>
        <end position="575"/>
    </location>
</feature>
<reference evidence="11" key="2">
    <citation type="submission" date="2023-06" db="EMBL/GenBank/DDBJ databases">
        <authorList>
            <consortium name="Lawrence Berkeley National Laboratory"/>
            <person name="Haridas S."/>
            <person name="Hensen N."/>
            <person name="Bonometti L."/>
            <person name="Westerberg I."/>
            <person name="Brannstrom I.O."/>
            <person name="Guillou S."/>
            <person name="Cros-Aarteil S."/>
            <person name="Calhoun S."/>
            <person name="Kuo A."/>
            <person name="Mondo S."/>
            <person name="Pangilinan J."/>
            <person name="Riley R."/>
            <person name="Labutti K."/>
            <person name="Andreopoulos B."/>
            <person name="Lipzen A."/>
            <person name="Chen C."/>
            <person name="Yanf M."/>
            <person name="Daum C."/>
            <person name="Ng V."/>
            <person name="Clum A."/>
            <person name="Steindorff A."/>
            <person name="Ohm R."/>
            <person name="Martin F."/>
            <person name="Silar P."/>
            <person name="Natvig D."/>
            <person name="Lalanne C."/>
            <person name="Gautier V."/>
            <person name="Ament-Velasquez S.L."/>
            <person name="Kruys A."/>
            <person name="Hutchinson M.I."/>
            <person name="Powell A.J."/>
            <person name="Barry K."/>
            <person name="Miller A.N."/>
            <person name="Grigoriev I.V."/>
            <person name="Debuchy R."/>
            <person name="Gladieux P."/>
            <person name="Thoren M.H."/>
            <person name="Johannesson H."/>
        </authorList>
    </citation>
    <scope>NUCLEOTIDE SEQUENCE</scope>
    <source>
        <strain evidence="11">CBS 168.71</strain>
    </source>
</reference>
<dbReference type="Pfam" id="PF18314">
    <property type="entry name" value="FAS_I_H"/>
    <property type="match status" value="1"/>
</dbReference>
<protein>
    <recommendedName>
        <fullName evidence="2">beta-ketoacyl-[acyl-carrier-protein] synthase I</fullName>
        <ecNumber evidence="2">2.3.1.41</ecNumber>
    </recommendedName>
</protein>
<dbReference type="SUPFAM" id="SSF52151">
    <property type="entry name" value="FabD/lysophospholipase-like"/>
    <property type="match status" value="1"/>
</dbReference>
<feature type="active site" description="For beta-ketoacyl synthase activity" evidence="7">
    <location>
        <position position="1225"/>
    </location>
</feature>
<keyword evidence="5 6" id="KW-0808">Transferase</keyword>
<comment type="caution">
    <text evidence="11">The sequence shown here is derived from an EMBL/GenBank/DDBJ whole genome shotgun (WGS) entry which is preliminary data.</text>
</comment>
<dbReference type="InterPro" id="IPR026025">
    <property type="entry name" value="FAS_alpha_yeast"/>
</dbReference>
<feature type="domain" description="Ketosynthase family 3 (KS3)" evidence="10">
    <location>
        <begin position="1047"/>
        <end position="1577"/>
    </location>
</feature>
<evidence type="ECO:0000256" key="6">
    <source>
        <dbReference type="PIRNR" id="PIRNR000454"/>
    </source>
</evidence>
<dbReference type="PANTHER" id="PTHR10982:SF21">
    <property type="entry name" value="FATTY ACID SYNTHASE SUBUNIT BETA"/>
    <property type="match status" value="1"/>
</dbReference>
<keyword evidence="4" id="KW-0597">Phosphoprotein</keyword>
<dbReference type="InterPro" id="IPR050830">
    <property type="entry name" value="Fungal_FAS"/>
</dbReference>
<dbReference type="GO" id="GO:0004315">
    <property type="term" value="F:3-oxoacyl-[acyl-carrier-protein] synthase activity"/>
    <property type="evidence" value="ECO:0007669"/>
    <property type="project" value="UniProtKB-EC"/>
</dbReference>
<dbReference type="Pfam" id="PF00109">
    <property type="entry name" value="ketoacyl-synt"/>
    <property type="match status" value="1"/>
</dbReference>
<evidence type="ECO:0000256" key="9">
    <source>
        <dbReference type="SAM" id="MobiDB-lite"/>
    </source>
</evidence>
<evidence type="ECO:0000256" key="7">
    <source>
        <dbReference type="PIRSR" id="PIRSR000454-1"/>
    </source>
</evidence>
<evidence type="ECO:0000313" key="12">
    <source>
        <dbReference type="Proteomes" id="UP001278766"/>
    </source>
</evidence>